<proteinExistence type="inferred from homology"/>
<keyword evidence="5" id="KW-0503">Monooxygenase</keyword>
<comment type="similarity">
    <text evidence="1">Belongs to the FMO family.</text>
</comment>
<accession>A0A699XBW4</accession>
<dbReference type="Gene3D" id="3.50.50.60">
    <property type="entry name" value="FAD/NAD(P)-binding domain"/>
    <property type="match status" value="1"/>
</dbReference>
<evidence type="ECO:0000256" key="2">
    <source>
        <dbReference type="ARBA" id="ARBA00022630"/>
    </source>
</evidence>
<comment type="caution">
    <text evidence="5">The sequence shown here is derived from an EMBL/GenBank/DDBJ whole genome shotgun (WGS) entry which is preliminary data.</text>
</comment>
<dbReference type="InterPro" id="IPR020946">
    <property type="entry name" value="Flavin_mOase-like"/>
</dbReference>
<feature type="non-terminal residue" evidence="5">
    <location>
        <position position="1"/>
    </location>
</feature>
<feature type="non-terminal residue" evidence="5">
    <location>
        <position position="92"/>
    </location>
</feature>
<keyword evidence="3" id="KW-0274">FAD</keyword>
<reference evidence="5" key="1">
    <citation type="journal article" date="2019" name="Sci. Rep.">
        <title>Draft genome of Tanacetum cinerariifolium, the natural source of mosquito coil.</title>
        <authorList>
            <person name="Yamashiro T."/>
            <person name="Shiraishi A."/>
            <person name="Satake H."/>
            <person name="Nakayama K."/>
        </authorList>
    </citation>
    <scope>NUCLEOTIDE SEQUENCE</scope>
</reference>
<dbReference type="SUPFAM" id="SSF51905">
    <property type="entry name" value="FAD/NAD(P)-binding domain"/>
    <property type="match status" value="1"/>
</dbReference>
<dbReference type="GO" id="GO:0050660">
    <property type="term" value="F:flavin adenine dinucleotide binding"/>
    <property type="evidence" value="ECO:0007669"/>
    <property type="project" value="InterPro"/>
</dbReference>
<organism evidence="5">
    <name type="scientific">Tanacetum cinerariifolium</name>
    <name type="common">Dalmatian daisy</name>
    <name type="synonym">Chrysanthemum cinerariifolium</name>
    <dbReference type="NCBI Taxonomy" id="118510"/>
    <lineage>
        <taxon>Eukaryota</taxon>
        <taxon>Viridiplantae</taxon>
        <taxon>Streptophyta</taxon>
        <taxon>Embryophyta</taxon>
        <taxon>Tracheophyta</taxon>
        <taxon>Spermatophyta</taxon>
        <taxon>Magnoliopsida</taxon>
        <taxon>eudicotyledons</taxon>
        <taxon>Gunneridae</taxon>
        <taxon>Pentapetalae</taxon>
        <taxon>asterids</taxon>
        <taxon>campanulids</taxon>
        <taxon>Asterales</taxon>
        <taxon>Asteraceae</taxon>
        <taxon>Asteroideae</taxon>
        <taxon>Anthemideae</taxon>
        <taxon>Anthemidinae</taxon>
        <taxon>Tanacetum</taxon>
    </lineage>
</organism>
<dbReference type="InterPro" id="IPR036188">
    <property type="entry name" value="FAD/NAD-bd_sf"/>
</dbReference>
<name>A0A699XBW4_TANCI</name>
<dbReference type="GO" id="GO:0004499">
    <property type="term" value="F:N,N-dimethylaniline monooxygenase activity"/>
    <property type="evidence" value="ECO:0007669"/>
    <property type="project" value="InterPro"/>
</dbReference>
<dbReference type="AlphaFoldDB" id="A0A699XBW4"/>
<gene>
    <name evidence="5" type="ORF">Tci_927315</name>
</gene>
<dbReference type="GO" id="GO:0050661">
    <property type="term" value="F:NADP binding"/>
    <property type="evidence" value="ECO:0007669"/>
    <property type="project" value="InterPro"/>
</dbReference>
<keyword evidence="2" id="KW-0285">Flavoprotein</keyword>
<keyword evidence="4" id="KW-0560">Oxidoreductase</keyword>
<evidence type="ECO:0000256" key="3">
    <source>
        <dbReference type="ARBA" id="ARBA00022827"/>
    </source>
</evidence>
<dbReference type="InterPro" id="IPR050346">
    <property type="entry name" value="FMO-like"/>
</dbReference>
<dbReference type="EMBL" id="BKCJ011816755">
    <property type="protein sequence ID" value="GFD55346.1"/>
    <property type="molecule type" value="Genomic_DNA"/>
</dbReference>
<protein>
    <submittedName>
        <fullName evidence="5">Flavin monooxygenase-like, FAD/NAD(P)-binding domain protein</fullName>
    </submittedName>
</protein>
<evidence type="ECO:0000256" key="4">
    <source>
        <dbReference type="ARBA" id="ARBA00023002"/>
    </source>
</evidence>
<dbReference type="PANTHER" id="PTHR23023">
    <property type="entry name" value="DIMETHYLANILINE MONOOXYGENASE"/>
    <property type="match status" value="1"/>
</dbReference>
<dbReference type="Pfam" id="PF00743">
    <property type="entry name" value="FMO-like"/>
    <property type="match status" value="1"/>
</dbReference>
<evidence type="ECO:0000256" key="1">
    <source>
        <dbReference type="ARBA" id="ARBA00009183"/>
    </source>
</evidence>
<evidence type="ECO:0000313" key="5">
    <source>
        <dbReference type="EMBL" id="GFD55346.1"/>
    </source>
</evidence>
<sequence length="92" mass="10681">SDKVGGTWVYDPRFEAEDLLGLDPNRSIVHSSLYSSLRTNLPRPLMSFSDFSFEDKFYGDPRMFPGHEEVQKFLEHFAEKFGVSEVIRFNSE</sequence>